<comment type="caution">
    <text evidence="7">The sequence shown here is derived from an EMBL/GenBank/DDBJ whole genome shotgun (WGS) entry which is preliminary data.</text>
</comment>
<dbReference type="PANTHER" id="PTHR46423">
    <property type="entry name" value="RNA POLYMERASE II-ASSOCIATED PROTEIN 3"/>
    <property type="match status" value="1"/>
</dbReference>
<dbReference type="PANTHER" id="PTHR46423:SF1">
    <property type="entry name" value="RNA POLYMERASE II-ASSOCIATED PROTEIN 3"/>
    <property type="match status" value="1"/>
</dbReference>
<dbReference type="EMBL" id="JAZDUA010000207">
    <property type="protein sequence ID" value="KAK7864305.1"/>
    <property type="molecule type" value="Genomic_DNA"/>
</dbReference>
<feature type="repeat" description="TPR" evidence="5">
    <location>
        <begin position="126"/>
        <end position="159"/>
    </location>
</feature>
<keyword evidence="2 5" id="KW-0802">TPR repeat</keyword>
<evidence type="ECO:0000259" key="6">
    <source>
        <dbReference type="Pfam" id="PF13877"/>
    </source>
</evidence>
<reference evidence="7 8" key="1">
    <citation type="submission" date="2024-03" db="EMBL/GenBank/DDBJ databases">
        <title>The genome assembly and annotation of the cricket Gryllus longicercus Weissman &amp; Gray.</title>
        <authorList>
            <person name="Szrajer S."/>
            <person name="Gray D."/>
            <person name="Ylla G."/>
        </authorList>
    </citation>
    <scope>NUCLEOTIDE SEQUENCE [LARGE SCALE GENOMIC DNA]</scope>
    <source>
        <strain evidence="7">DAG 2021-001</strain>
        <tissue evidence="7">Whole body minus gut</tissue>
    </source>
</reference>
<dbReference type="Pfam" id="PF13181">
    <property type="entry name" value="TPR_8"/>
    <property type="match status" value="1"/>
</dbReference>
<feature type="domain" description="RNA-polymerase II-associated protein 3-like C-terminal" evidence="6">
    <location>
        <begin position="430"/>
        <end position="518"/>
    </location>
</feature>
<keyword evidence="1" id="KW-0677">Repeat</keyword>
<dbReference type="InterPro" id="IPR019734">
    <property type="entry name" value="TPR_rpt"/>
</dbReference>
<proteinExistence type="inferred from homology"/>
<dbReference type="GO" id="GO:0101031">
    <property type="term" value="C:protein folding chaperone complex"/>
    <property type="evidence" value="ECO:0007669"/>
    <property type="project" value="TreeGrafter"/>
</dbReference>
<evidence type="ECO:0000256" key="1">
    <source>
        <dbReference type="ARBA" id="ARBA00022737"/>
    </source>
</evidence>
<dbReference type="SMART" id="SM00028">
    <property type="entry name" value="TPR"/>
    <property type="match status" value="3"/>
</dbReference>
<evidence type="ECO:0000313" key="7">
    <source>
        <dbReference type="EMBL" id="KAK7864305.1"/>
    </source>
</evidence>
<dbReference type="SUPFAM" id="SSF48452">
    <property type="entry name" value="TPR-like"/>
    <property type="match status" value="1"/>
</dbReference>
<dbReference type="Pfam" id="PF13877">
    <property type="entry name" value="RPAP3_C"/>
    <property type="match status" value="1"/>
</dbReference>
<gene>
    <name evidence="7" type="ORF">R5R35_009559</name>
</gene>
<dbReference type="AlphaFoldDB" id="A0AAN9VLW4"/>
<protein>
    <recommendedName>
        <fullName evidence="4">RNA polymerase II-associated protein 3</fullName>
    </recommendedName>
</protein>
<dbReference type="Proteomes" id="UP001378592">
    <property type="component" value="Unassembled WGS sequence"/>
</dbReference>
<dbReference type="Gene3D" id="1.25.40.10">
    <property type="entry name" value="Tetratricopeptide repeat domain"/>
    <property type="match status" value="1"/>
</dbReference>
<keyword evidence="8" id="KW-1185">Reference proteome</keyword>
<dbReference type="InterPro" id="IPR025986">
    <property type="entry name" value="RPAP3-like_C"/>
</dbReference>
<accession>A0AAN9VLW4</accession>
<dbReference type="InterPro" id="IPR011990">
    <property type="entry name" value="TPR-like_helical_dom_sf"/>
</dbReference>
<evidence type="ECO:0000313" key="8">
    <source>
        <dbReference type="Proteomes" id="UP001378592"/>
    </source>
</evidence>
<organism evidence="7 8">
    <name type="scientific">Gryllus longicercus</name>
    <dbReference type="NCBI Taxonomy" id="2509291"/>
    <lineage>
        <taxon>Eukaryota</taxon>
        <taxon>Metazoa</taxon>
        <taxon>Ecdysozoa</taxon>
        <taxon>Arthropoda</taxon>
        <taxon>Hexapoda</taxon>
        <taxon>Insecta</taxon>
        <taxon>Pterygota</taxon>
        <taxon>Neoptera</taxon>
        <taxon>Polyneoptera</taxon>
        <taxon>Orthoptera</taxon>
        <taxon>Ensifera</taxon>
        <taxon>Gryllidea</taxon>
        <taxon>Grylloidea</taxon>
        <taxon>Gryllidae</taxon>
        <taxon>Gryllinae</taxon>
        <taxon>Gryllus</taxon>
    </lineage>
</organism>
<evidence type="ECO:0000256" key="5">
    <source>
        <dbReference type="PROSITE-ProRule" id="PRU00339"/>
    </source>
</evidence>
<evidence type="ECO:0000256" key="3">
    <source>
        <dbReference type="ARBA" id="ARBA00038275"/>
    </source>
</evidence>
<feature type="repeat" description="TPR" evidence="5">
    <location>
        <begin position="194"/>
        <end position="227"/>
    </location>
</feature>
<evidence type="ECO:0000256" key="4">
    <source>
        <dbReference type="ARBA" id="ARBA00040133"/>
    </source>
</evidence>
<sequence length="549" mass="62190">MDPILLQKQVRDNADELNSFLKDLKSWEKDMKRKDQELINSATESVAVPPVRSKIKRKKVTDNSDKSPVVTEVKRISSYDYTAWDKFDVEKACADIDSKKKESEETDSETEEDLANGDVAQLREQALYEKELGNQHVKEKRWKDAIDCYSKAILYNPHDAIFYANRALCYLKTKRAKLAETDCTTALQLDSTYVKAYQRRALARIEIGLKDDAKADFEKVLEFEPNNSAAKSELIKLEKQGSSAIKTRVKETKKNVGRSESDQNIRKDYSVLKEKSCSTSTTEEITVCMKRVGGAPDILGGGGDTGTVKVPCSFLQEGDEDIVPVKKPPHLRSKRPLRVVPVQEVETIGDLLKKNSKPKEMPDNSPRPKIVELESEATVTESVTVTEQISLPTSSAPAIKASVMKETKHQDTKSSELQTLNNKVDLPPVPKTSVQFLVSWKIVRYNSELRHQFLKQIPGNEFPQIFQESLESREFSEIITTLATEFLEKNDPVYPYLKGLSEVKRFSALVMFMSKTEKQVIKKLLQSCVENEECSKEDIANLLKCYEIK</sequence>
<name>A0AAN9VLW4_9ORTH</name>
<comment type="similarity">
    <text evidence="3">Belongs to the RPAP3 family.</text>
</comment>
<evidence type="ECO:0000256" key="2">
    <source>
        <dbReference type="ARBA" id="ARBA00022803"/>
    </source>
</evidence>
<dbReference type="InterPro" id="IPR051966">
    <property type="entry name" value="RPAP3"/>
</dbReference>
<dbReference type="PROSITE" id="PS50005">
    <property type="entry name" value="TPR"/>
    <property type="match status" value="2"/>
</dbReference>